<dbReference type="Proteomes" id="UP000504633">
    <property type="component" value="Unplaced"/>
</dbReference>
<feature type="compositionally biased region" description="Polar residues" evidence="8">
    <location>
        <begin position="21"/>
        <end position="30"/>
    </location>
</feature>
<organism evidence="10 11">
    <name type="scientific">Drosophila hydei</name>
    <name type="common">Fruit fly</name>
    <dbReference type="NCBI Taxonomy" id="7224"/>
    <lineage>
        <taxon>Eukaryota</taxon>
        <taxon>Metazoa</taxon>
        <taxon>Ecdysozoa</taxon>
        <taxon>Arthropoda</taxon>
        <taxon>Hexapoda</taxon>
        <taxon>Insecta</taxon>
        <taxon>Pterygota</taxon>
        <taxon>Neoptera</taxon>
        <taxon>Endopterygota</taxon>
        <taxon>Diptera</taxon>
        <taxon>Brachycera</taxon>
        <taxon>Muscomorpha</taxon>
        <taxon>Ephydroidea</taxon>
        <taxon>Drosophilidae</taxon>
        <taxon>Drosophila</taxon>
    </lineage>
</organism>
<dbReference type="PANTHER" id="PTHR11923:SF50">
    <property type="entry name" value="GH19047P"/>
    <property type="match status" value="1"/>
</dbReference>
<evidence type="ECO:0000256" key="4">
    <source>
        <dbReference type="ARBA" id="ARBA00022692"/>
    </source>
</evidence>
<dbReference type="RefSeq" id="XP_023179645.2">
    <property type="nucleotide sequence ID" value="XM_023323877.2"/>
</dbReference>
<proteinExistence type="inferred from homology"/>
<evidence type="ECO:0000313" key="11">
    <source>
        <dbReference type="RefSeq" id="XP_023179645.2"/>
    </source>
</evidence>
<dbReference type="GO" id="GO:0005886">
    <property type="term" value="C:plasma membrane"/>
    <property type="evidence" value="ECO:0007669"/>
    <property type="project" value="UniProtKB-SubCell"/>
</dbReference>
<evidence type="ECO:0000256" key="6">
    <source>
        <dbReference type="ARBA" id="ARBA00023136"/>
    </source>
</evidence>
<feature type="transmembrane region" description="Helical" evidence="9">
    <location>
        <begin position="82"/>
        <end position="104"/>
    </location>
</feature>
<keyword evidence="5 9" id="KW-1133">Transmembrane helix</keyword>
<keyword evidence="3" id="KW-1003">Cell membrane</keyword>
<evidence type="ECO:0000256" key="2">
    <source>
        <dbReference type="ARBA" id="ARBA00010532"/>
    </source>
</evidence>
<keyword evidence="6 9" id="KW-0472">Membrane</keyword>
<accession>A0A6J1MDX3</accession>
<evidence type="ECO:0000256" key="5">
    <source>
        <dbReference type="ARBA" id="ARBA00022989"/>
    </source>
</evidence>
<comment type="subcellular location">
    <subcellularLocation>
        <location evidence="1">Cell membrane</location>
    </subcellularLocation>
</comment>
<evidence type="ECO:0000313" key="12">
    <source>
        <dbReference type="RefSeq" id="XP_023179646.2"/>
    </source>
</evidence>
<dbReference type="OrthoDB" id="18585at2759"/>
<evidence type="ECO:0000256" key="8">
    <source>
        <dbReference type="SAM" id="MobiDB-lite"/>
    </source>
</evidence>
<dbReference type="PRINTS" id="PR01609">
    <property type="entry name" value="CD36FAMILY"/>
</dbReference>
<evidence type="ECO:0000256" key="9">
    <source>
        <dbReference type="SAM" id="Phobius"/>
    </source>
</evidence>
<dbReference type="Pfam" id="PF01130">
    <property type="entry name" value="CD36"/>
    <property type="match status" value="1"/>
</dbReference>
<evidence type="ECO:0000256" key="1">
    <source>
        <dbReference type="ARBA" id="ARBA00004236"/>
    </source>
</evidence>
<sequence>MSQATLQHDVALPTLPASEDLTVQTTNKSKSNTLNSLRNGNGNGNGNATNYSSPGPEKLTVLDMTLDSLGLRNLTSKDMGTLIMLGSMFLLFVISVTGFFVMWFTDYYNNRMLENLILAENSDTANSWLSPDVKYDTLLKAHIFNYTNIEDYLAGRADKMHVEDLGPLTYQEHTIKDQVSFNKNHTVTFRDKKSYIFLPEKSTVREDDVILVPNVPLLSAAVHVKRMAALKRLLVTSTIKIFEEPLFKRLTAYEYLWGYRDKIISLESLGGGKTHFGLLRTRNGTSVDSVQLNTGEDDISKFSIITQFNGKPQLDFWQGDECNRIDGSEPSMFSPTMLQTRSTVNVFLQVLCRKVPLRFEKEETIYNNIDVLRYRTPLDVFAHPSENPANECYCRNTDLCLPSGVINATRCYDDSPIFPSFPHFFSGDPVLYKDFEGIKPDAELHQTYADIHPRFGFPISGASRIQINIMLDKTPLLRNQAWRLQNATILPLIWIEITAGDFNDDVLQSLYVSTFGLDAIQLAFKYGTLLISVTSFSLIVASVYYLNSKREEQQQLEKSKSSAELEALAGPSAGNDGIVVVQVLPHGVSLAHRANS</sequence>
<feature type="transmembrane region" description="Helical" evidence="9">
    <location>
        <begin position="526"/>
        <end position="546"/>
    </location>
</feature>
<feature type="compositionally biased region" description="Low complexity" evidence="8">
    <location>
        <begin position="31"/>
        <end position="53"/>
    </location>
</feature>
<evidence type="ECO:0000313" key="10">
    <source>
        <dbReference type="Proteomes" id="UP000504633"/>
    </source>
</evidence>
<dbReference type="InterPro" id="IPR002159">
    <property type="entry name" value="CD36_fam"/>
</dbReference>
<evidence type="ECO:0000256" key="3">
    <source>
        <dbReference type="ARBA" id="ARBA00022475"/>
    </source>
</evidence>
<dbReference type="KEGG" id="dhe:111605386"/>
<dbReference type="GO" id="GO:0005737">
    <property type="term" value="C:cytoplasm"/>
    <property type="evidence" value="ECO:0007669"/>
    <property type="project" value="TreeGrafter"/>
</dbReference>
<dbReference type="GO" id="GO:0005044">
    <property type="term" value="F:scavenger receptor activity"/>
    <property type="evidence" value="ECO:0007669"/>
    <property type="project" value="TreeGrafter"/>
</dbReference>
<name>A0A6J1MDX3_DROHY</name>
<keyword evidence="4 9" id="KW-0812">Transmembrane</keyword>
<dbReference type="PANTHER" id="PTHR11923">
    <property type="entry name" value="SCAVENGER RECEPTOR CLASS B TYPE-1 SR-B1"/>
    <property type="match status" value="1"/>
</dbReference>
<dbReference type="OMA" id="NPRQEDH"/>
<dbReference type="RefSeq" id="XP_023179646.2">
    <property type="nucleotide sequence ID" value="XM_023323878.2"/>
</dbReference>
<gene>
    <name evidence="11 12" type="primary">LOC111605386</name>
</gene>
<dbReference type="GeneID" id="111605386"/>
<keyword evidence="10" id="KW-1185">Reference proteome</keyword>
<reference evidence="11 12" key="1">
    <citation type="submission" date="2025-04" db="UniProtKB">
        <authorList>
            <consortium name="RefSeq"/>
        </authorList>
    </citation>
    <scope>IDENTIFICATION</scope>
    <source>
        <strain evidence="11 12">15085-1641.00</strain>
        <tissue evidence="11 12">Whole body</tissue>
    </source>
</reference>
<feature type="region of interest" description="Disordered" evidence="8">
    <location>
        <begin position="17"/>
        <end position="56"/>
    </location>
</feature>
<dbReference type="AlphaFoldDB" id="A0A6J1MDX3"/>
<comment type="similarity">
    <text evidence="2">Belongs to the CD36 family.</text>
</comment>
<keyword evidence="7" id="KW-0325">Glycoprotein</keyword>
<protein>
    <submittedName>
        <fullName evidence="11 12">Lysosome membrane protein 2</fullName>
    </submittedName>
</protein>
<evidence type="ECO:0000256" key="7">
    <source>
        <dbReference type="ARBA" id="ARBA00023180"/>
    </source>
</evidence>